<reference evidence="3" key="1">
    <citation type="submission" date="2015-07" db="EMBL/GenBank/DDBJ databases">
        <authorList>
            <person name="Ju K.-S."/>
            <person name="Doroghazi J.R."/>
            <person name="Metcalf W.W."/>
        </authorList>
    </citation>
    <scope>NUCLEOTIDE SEQUENCE [LARGE SCALE GENOMIC DNA]</scope>
    <source>
        <strain evidence="3">NRRL 2290</strain>
    </source>
</reference>
<dbReference type="Gene3D" id="1.50.10.10">
    <property type="match status" value="1"/>
</dbReference>
<name>A0A0L8L3R7_9ACTN</name>
<dbReference type="Proteomes" id="UP000037251">
    <property type="component" value="Unassembled WGS sequence"/>
</dbReference>
<evidence type="ECO:0000313" key="2">
    <source>
        <dbReference type="EMBL" id="KOG32765.1"/>
    </source>
</evidence>
<dbReference type="InterPro" id="IPR024705">
    <property type="entry name" value="Ssp411"/>
</dbReference>
<dbReference type="InterPro" id="IPR004879">
    <property type="entry name" value="Ssp411-like_TRX"/>
</dbReference>
<dbReference type="AlphaFoldDB" id="A0A0L8L3R7"/>
<accession>A0A0L8L3R7</accession>
<feature type="domain" description="Spermatogenesis-associated protein 20-like TRX" evidence="1">
    <location>
        <begin position="2"/>
        <end position="163"/>
    </location>
</feature>
<dbReference type="RefSeq" id="WP_053192239.1">
    <property type="nucleotide sequence ID" value="NZ_KQ949002.1"/>
</dbReference>
<dbReference type="EMBL" id="LGUS01000180">
    <property type="protein sequence ID" value="KOG32765.1"/>
    <property type="molecule type" value="Genomic_DNA"/>
</dbReference>
<dbReference type="PANTHER" id="PTHR42899">
    <property type="entry name" value="SPERMATOGENESIS-ASSOCIATED PROTEIN 20"/>
    <property type="match status" value="1"/>
</dbReference>
<dbReference type="GO" id="GO:0005975">
    <property type="term" value="P:carbohydrate metabolic process"/>
    <property type="evidence" value="ECO:0007669"/>
    <property type="project" value="InterPro"/>
</dbReference>
<evidence type="ECO:0000259" key="1">
    <source>
        <dbReference type="Pfam" id="PF03190"/>
    </source>
</evidence>
<keyword evidence="3" id="KW-1185">Reference proteome</keyword>
<dbReference type="eggNOG" id="COG1331">
    <property type="taxonomic scope" value="Bacteria"/>
</dbReference>
<dbReference type="InterPro" id="IPR008928">
    <property type="entry name" value="6-hairpin_glycosidase_sf"/>
</dbReference>
<dbReference type="SUPFAM" id="SSF52833">
    <property type="entry name" value="Thioredoxin-like"/>
    <property type="match status" value="1"/>
</dbReference>
<proteinExistence type="predicted"/>
<comment type="caution">
    <text evidence="2">The sequence shown here is derived from an EMBL/GenBank/DDBJ whole genome shotgun (WGS) entry which is preliminary data.</text>
</comment>
<evidence type="ECO:0000313" key="3">
    <source>
        <dbReference type="Proteomes" id="UP000037251"/>
    </source>
</evidence>
<dbReference type="SUPFAM" id="SSF48208">
    <property type="entry name" value="Six-hairpin glycosidases"/>
    <property type="match status" value="1"/>
</dbReference>
<dbReference type="OrthoDB" id="9762614at2"/>
<dbReference type="PIRSF" id="PIRSF006402">
    <property type="entry name" value="UCP006402_thioredoxin"/>
    <property type="match status" value="1"/>
</dbReference>
<organism evidence="2 3">
    <name type="scientific">Streptomyces resistomycificus</name>
    <dbReference type="NCBI Taxonomy" id="67356"/>
    <lineage>
        <taxon>Bacteria</taxon>
        <taxon>Bacillati</taxon>
        <taxon>Actinomycetota</taxon>
        <taxon>Actinomycetes</taxon>
        <taxon>Kitasatosporales</taxon>
        <taxon>Streptomycetaceae</taxon>
        <taxon>Streptomyces</taxon>
        <taxon>Streptomyces aurantiacus group</taxon>
    </lineage>
</organism>
<protein>
    <submittedName>
        <fullName evidence="2">Membrane protein</fullName>
    </submittedName>
</protein>
<sequence length="677" mass="73506">MPNRLAHETSPYLLQHADNPVDWWPWSAEAFEEARKRNVPVLLSVGYSSCHWCHVMAHESFEDQETADQLNAHFVSVKVDREERPDVDAVYMEAVQAATGQGGWPMTVFLTPDAEPFYFGTYFPPAPRHGMPSFQQVLEGVHSAWADRRDEVAEVAGKIVRDLAGREISYGDSRAPGEEQLAAALLGLTREYDPQRGGFGGAPKFPPSMVVEFLLRHHARTGAEGALQMARDTCERMARGGIYDQLGGGFARYSVDRDWVVPHFEKMLYDNALLCRVYAHLWRSTGSELARRVALETADFMVRELRTNEGGFSSALDADSDDGTGKHVEGAYYVWTPAQLREVLGDEDAELAVRYFGVTEEGTFEEGLSVLQLPQQEQDFDADRVASVRERLLRARSGRPAPGRDDKVVAAWNGLAIAALAETGAYFDRPDLVEAALGAADLLVRLHLDEHARLARTSKDGQAGANAGVLEDYADVAEGFLALASVTGEGVWLEFAGFLLDHVLTRFADPESGALFDTALDAEKLIRRPQDPTDNATPSGWTAAAGALLSYAAQTGAEAHRTAAEKALGVVKALGPRVPRFVGWGLAVAEALLDGPREVAVVGPGLTDEGTRALHRTALLGTAPGAVVAVGTPDSEEFPLLAGRPLVDGEPTAFVCRNFTCDAPTTDPERLRSALTD</sequence>
<dbReference type="InterPro" id="IPR036249">
    <property type="entry name" value="Thioredoxin-like_sf"/>
</dbReference>
<dbReference type="Pfam" id="PF03190">
    <property type="entry name" value="Thioredox_DsbH"/>
    <property type="match status" value="1"/>
</dbReference>
<dbReference type="InterPro" id="IPR012341">
    <property type="entry name" value="6hp_glycosidase-like_sf"/>
</dbReference>
<dbReference type="CDD" id="cd02955">
    <property type="entry name" value="SSP411"/>
    <property type="match status" value="1"/>
</dbReference>
<dbReference type="PATRIC" id="fig|67356.5.peg.5576"/>
<dbReference type="Gene3D" id="3.40.30.10">
    <property type="entry name" value="Glutaredoxin"/>
    <property type="match status" value="1"/>
</dbReference>
<dbReference type="STRING" id="67356.AQJ84_34475"/>
<dbReference type="PANTHER" id="PTHR42899:SF1">
    <property type="entry name" value="SPERMATOGENESIS-ASSOCIATED PROTEIN 20"/>
    <property type="match status" value="1"/>
</dbReference>
<gene>
    <name evidence="2" type="ORF">ADK37_26025</name>
</gene>